<proteinExistence type="predicted"/>
<name>A0ACB9L1L0_9MYRT</name>
<comment type="caution">
    <text evidence="1">The sequence shown here is derived from an EMBL/GenBank/DDBJ whole genome shotgun (WGS) entry which is preliminary data.</text>
</comment>
<accession>A0ACB9L1L0</accession>
<dbReference type="Proteomes" id="UP001057402">
    <property type="component" value="Chromosome 12"/>
</dbReference>
<protein>
    <submittedName>
        <fullName evidence="1">Uncharacterized protein</fullName>
    </submittedName>
</protein>
<gene>
    <name evidence="1" type="ORF">MLD38_039285</name>
</gene>
<evidence type="ECO:0000313" key="2">
    <source>
        <dbReference type="Proteomes" id="UP001057402"/>
    </source>
</evidence>
<sequence>MSSNGGAGVATAEERRATTASGRRRRTRNGIVHLHSRNQFFKIFSLTAIFCFSVVCSNTSLRYIPVSFNQAIGATTCNDLKIVILNY</sequence>
<evidence type="ECO:0000313" key="1">
    <source>
        <dbReference type="EMBL" id="KAI4303685.1"/>
    </source>
</evidence>
<reference evidence="2" key="1">
    <citation type="journal article" date="2023" name="Front. Plant Sci.">
        <title>Chromosomal-level genome assembly of Melastoma candidum provides insights into trichome evolution.</title>
        <authorList>
            <person name="Zhong Y."/>
            <person name="Wu W."/>
            <person name="Sun C."/>
            <person name="Zou P."/>
            <person name="Liu Y."/>
            <person name="Dai S."/>
            <person name="Zhou R."/>
        </authorList>
    </citation>
    <scope>NUCLEOTIDE SEQUENCE [LARGE SCALE GENOMIC DNA]</scope>
</reference>
<keyword evidence="2" id="KW-1185">Reference proteome</keyword>
<organism evidence="1 2">
    <name type="scientific">Melastoma candidum</name>
    <dbReference type="NCBI Taxonomy" id="119954"/>
    <lineage>
        <taxon>Eukaryota</taxon>
        <taxon>Viridiplantae</taxon>
        <taxon>Streptophyta</taxon>
        <taxon>Embryophyta</taxon>
        <taxon>Tracheophyta</taxon>
        <taxon>Spermatophyta</taxon>
        <taxon>Magnoliopsida</taxon>
        <taxon>eudicotyledons</taxon>
        <taxon>Gunneridae</taxon>
        <taxon>Pentapetalae</taxon>
        <taxon>rosids</taxon>
        <taxon>malvids</taxon>
        <taxon>Myrtales</taxon>
        <taxon>Melastomataceae</taxon>
        <taxon>Melastomatoideae</taxon>
        <taxon>Melastomateae</taxon>
        <taxon>Melastoma</taxon>
    </lineage>
</organism>
<dbReference type="EMBL" id="CM042891">
    <property type="protein sequence ID" value="KAI4303685.1"/>
    <property type="molecule type" value="Genomic_DNA"/>
</dbReference>